<dbReference type="GO" id="GO:0016020">
    <property type="term" value="C:membrane"/>
    <property type="evidence" value="ECO:0007669"/>
    <property type="project" value="UniProtKB-SubCell"/>
</dbReference>
<feature type="transmembrane region" description="Helical" evidence="6">
    <location>
        <begin position="6"/>
        <end position="22"/>
    </location>
</feature>
<dbReference type="AlphaFoldDB" id="A0A1I7T9K6"/>
<comment type="subcellular location">
    <subcellularLocation>
        <location evidence="1">Membrane</location>
        <topology evidence="1">Multi-pass membrane protein</topology>
    </subcellularLocation>
</comment>
<dbReference type="Proteomes" id="UP000095282">
    <property type="component" value="Unplaced"/>
</dbReference>
<dbReference type="PANTHER" id="PTHR47518:SF11">
    <property type="entry name" value="SERPENTINE RECEPTOR, CLASS E (EPSILON)-RELATED"/>
    <property type="match status" value="1"/>
</dbReference>
<dbReference type="PANTHER" id="PTHR47518">
    <property type="entry name" value="SERPENTINE RECEPTOR CLASS EPSILON-13-RELATED"/>
    <property type="match status" value="1"/>
</dbReference>
<accession>A0A1I7T9K6</accession>
<reference evidence="8" key="1">
    <citation type="submission" date="2016-11" db="UniProtKB">
        <authorList>
            <consortium name="WormBaseParasite"/>
        </authorList>
    </citation>
    <scope>IDENTIFICATION</scope>
</reference>
<keyword evidence="4 6" id="KW-1133">Transmembrane helix</keyword>
<evidence type="ECO:0000256" key="4">
    <source>
        <dbReference type="ARBA" id="ARBA00022989"/>
    </source>
</evidence>
<evidence type="ECO:0000256" key="1">
    <source>
        <dbReference type="ARBA" id="ARBA00004141"/>
    </source>
</evidence>
<comment type="similarity">
    <text evidence="2">Belongs to the nematode receptor-like protein sre family.</text>
</comment>
<evidence type="ECO:0000313" key="7">
    <source>
        <dbReference type="Proteomes" id="UP000095282"/>
    </source>
</evidence>
<dbReference type="Pfam" id="PF03125">
    <property type="entry name" value="Sre"/>
    <property type="match status" value="1"/>
</dbReference>
<dbReference type="InterPro" id="IPR004151">
    <property type="entry name" value="7TM_GPCR_serpentine_rcpt_Sre"/>
</dbReference>
<evidence type="ECO:0000256" key="2">
    <source>
        <dbReference type="ARBA" id="ARBA00006803"/>
    </source>
</evidence>
<protein>
    <submittedName>
        <fullName evidence="8">G_PROTEIN_RECEP_F1_2 domain-containing protein</fullName>
    </submittedName>
</protein>
<evidence type="ECO:0000256" key="5">
    <source>
        <dbReference type="ARBA" id="ARBA00023136"/>
    </source>
</evidence>
<feature type="transmembrane region" description="Helical" evidence="6">
    <location>
        <begin position="58"/>
        <end position="82"/>
    </location>
</feature>
<proteinExistence type="inferred from homology"/>
<keyword evidence="7" id="KW-1185">Reference proteome</keyword>
<evidence type="ECO:0000256" key="6">
    <source>
        <dbReference type="SAM" id="Phobius"/>
    </source>
</evidence>
<name>A0A1I7T9K6_9PELO</name>
<dbReference type="InterPro" id="IPR052854">
    <property type="entry name" value="Serpentine_rcpt_epsilon"/>
</dbReference>
<dbReference type="eggNOG" id="ENOG502RVP7">
    <property type="taxonomic scope" value="Eukaryota"/>
</dbReference>
<feature type="transmembrane region" description="Helical" evidence="6">
    <location>
        <begin position="102"/>
        <end position="120"/>
    </location>
</feature>
<evidence type="ECO:0000256" key="3">
    <source>
        <dbReference type="ARBA" id="ARBA00022692"/>
    </source>
</evidence>
<organism evidence="7 8">
    <name type="scientific">Caenorhabditis tropicalis</name>
    <dbReference type="NCBI Taxonomy" id="1561998"/>
    <lineage>
        <taxon>Eukaryota</taxon>
        <taxon>Metazoa</taxon>
        <taxon>Ecdysozoa</taxon>
        <taxon>Nematoda</taxon>
        <taxon>Chromadorea</taxon>
        <taxon>Rhabditida</taxon>
        <taxon>Rhabditina</taxon>
        <taxon>Rhabditomorpha</taxon>
        <taxon>Rhabditoidea</taxon>
        <taxon>Rhabditidae</taxon>
        <taxon>Peloderinae</taxon>
        <taxon>Caenorhabditis</taxon>
    </lineage>
</organism>
<sequence>MSGLMILNGIAIIMNMFLRSFNMRKYEECHSNVSIRFQKIGKYSLAKRFQISENIKSLYMLNIIIYYMGIMNILLVLSVLFSSFDSSPERQALCTIVLDGSIFFYSFFLPQIMTCYCHKWKIQTNKLKEKIGCPRTSSVNPLKDTFGTDMPGNVSMNNYFDQLKDSWENA</sequence>
<dbReference type="WBParaSite" id="Csp11.Scaffold556.g3769.t1">
    <property type="protein sequence ID" value="Csp11.Scaffold556.g3769.t1"/>
    <property type="gene ID" value="Csp11.Scaffold556.g3769"/>
</dbReference>
<evidence type="ECO:0000313" key="8">
    <source>
        <dbReference type="WBParaSite" id="Csp11.Scaffold556.g3769.t1"/>
    </source>
</evidence>
<dbReference type="STRING" id="1561998.A0A1I7T9K6"/>
<keyword evidence="3 6" id="KW-0812">Transmembrane</keyword>
<keyword evidence="5 6" id="KW-0472">Membrane</keyword>
<dbReference type="GO" id="GO:0007606">
    <property type="term" value="P:sensory perception of chemical stimulus"/>
    <property type="evidence" value="ECO:0007669"/>
    <property type="project" value="InterPro"/>
</dbReference>